<dbReference type="PANTHER" id="PTHR13045">
    <property type="entry name" value="5'-NUCLEOTIDASE"/>
    <property type="match status" value="1"/>
</dbReference>
<dbReference type="Gene3D" id="3.40.50.1000">
    <property type="entry name" value="HAD superfamily/HAD-like"/>
    <property type="match status" value="1"/>
</dbReference>
<keyword evidence="11" id="KW-1185">Reference proteome</keyword>
<name>A0ABM0JGI7_APLCA</name>
<keyword evidence="8 9" id="KW-0546">Nucleotide metabolism</keyword>
<evidence type="ECO:0000256" key="3">
    <source>
        <dbReference type="ARBA" id="ARBA00012643"/>
    </source>
</evidence>
<keyword evidence="4" id="KW-0479">Metal-binding</keyword>
<accession>A0ABM0JGI7</accession>
<dbReference type="SUPFAM" id="SSF56784">
    <property type="entry name" value="HAD-like"/>
    <property type="match status" value="1"/>
</dbReference>
<comment type="similarity">
    <text evidence="2 9">Belongs to the pyrimidine 5'-nucleotidase family.</text>
</comment>
<protein>
    <recommendedName>
        <fullName evidence="3 9">5'-nucleotidase</fullName>
        <ecNumber evidence="3 9">3.1.3.5</ecNumber>
    </recommendedName>
</protein>
<dbReference type="Proteomes" id="UP000694888">
    <property type="component" value="Unplaced"/>
</dbReference>
<dbReference type="SFLD" id="SFLDG01128">
    <property type="entry name" value="C1.4:_5'-Nucleotidase_Like"/>
    <property type="match status" value="1"/>
</dbReference>
<evidence type="ECO:0000256" key="7">
    <source>
        <dbReference type="ARBA" id="ARBA00022842"/>
    </source>
</evidence>
<evidence type="ECO:0000256" key="5">
    <source>
        <dbReference type="ARBA" id="ARBA00022741"/>
    </source>
</evidence>
<evidence type="ECO:0000256" key="1">
    <source>
        <dbReference type="ARBA" id="ARBA00000815"/>
    </source>
</evidence>
<dbReference type="GeneID" id="101847862"/>
<dbReference type="EC" id="3.1.3.5" evidence="3 9"/>
<evidence type="ECO:0000256" key="6">
    <source>
        <dbReference type="ARBA" id="ARBA00022801"/>
    </source>
</evidence>
<evidence type="ECO:0000256" key="2">
    <source>
        <dbReference type="ARBA" id="ARBA00008389"/>
    </source>
</evidence>
<dbReference type="PANTHER" id="PTHR13045:SF0">
    <property type="entry name" value="7-METHYLGUANOSINE PHOSPHATE-SPECIFIC 5'-NUCLEOTIDASE"/>
    <property type="match status" value="1"/>
</dbReference>
<dbReference type="InterPro" id="IPR023214">
    <property type="entry name" value="HAD_sf"/>
</dbReference>
<dbReference type="SFLD" id="SFLDS00003">
    <property type="entry name" value="Haloacid_Dehalogenase"/>
    <property type="match status" value="1"/>
</dbReference>
<evidence type="ECO:0000256" key="9">
    <source>
        <dbReference type="RuleBase" id="RU361276"/>
    </source>
</evidence>
<comment type="catalytic activity">
    <reaction evidence="1 9">
        <text>a ribonucleoside 5'-phosphate + H2O = a ribonucleoside + phosphate</text>
        <dbReference type="Rhea" id="RHEA:12484"/>
        <dbReference type="ChEBI" id="CHEBI:15377"/>
        <dbReference type="ChEBI" id="CHEBI:18254"/>
        <dbReference type="ChEBI" id="CHEBI:43474"/>
        <dbReference type="ChEBI" id="CHEBI:58043"/>
        <dbReference type="EC" id="3.1.3.5"/>
    </reaction>
</comment>
<reference evidence="12" key="1">
    <citation type="submission" date="2025-08" db="UniProtKB">
        <authorList>
            <consortium name="RefSeq"/>
        </authorList>
    </citation>
    <scope>IDENTIFICATION</scope>
</reference>
<evidence type="ECO:0000256" key="4">
    <source>
        <dbReference type="ARBA" id="ARBA00022723"/>
    </source>
</evidence>
<evidence type="ECO:0000313" key="11">
    <source>
        <dbReference type="Proteomes" id="UP000694888"/>
    </source>
</evidence>
<keyword evidence="5 9" id="KW-0547">Nucleotide-binding</keyword>
<sequence>MCTVSVVLLLAYIVISGHFQLVSNLQPKGREDCCFPDNIYSCFTSSMSPITTAAPPSLVKLVPELGQSNVRMKDPAFVETAIRTMMRDAHHKLQVVADFDRTLSKYCENGRICSTTHSVLEESKFMPDFYKEEAKKLKDTYMPIEFDPTKTVAEKIPKMIEWWTKGHKVLEACQLTRDTLQHIVADSHARLRNGCQWFFDKLHQLEIPILIFSAGIGDVIHETITQQSSFHSENMKIVANFLQFDEMGKMTGFAGDEIIHTFNKNENAIHSSDYFFNIKHRENLLLMGDSLGDLKMAEGADHVECFLKIGFLNFKVEENLPQYSQSFDIVILEDESLDVVNGMMRAILDLSS</sequence>
<dbReference type="NCBIfam" id="TIGR01544">
    <property type="entry name" value="HAD-SF-IE"/>
    <property type="match status" value="1"/>
</dbReference>
<evidence type="ECO:0000313" key="12">
    <source>
        <dbReference type="RefSeq" id="XP_005093181.1"/>
    </source>
</evidence>
<keyword evidence="9" id="KW-0963">Cytoplasm</keyword>
<comment type="subcellular location">
    <subcellularLocation>
        <location evidence="9">Cytoplasm</location>
    </subcellularLocation>
</comment>
<gene>
    <name evidence="12" type="primary">LOC101847862</name>
</gene>
<proteinExistence type="inferred from homology"/>
<organism evidence="11 12">
    <name type="scientific">Aplysia californica</name>
    <name type="common">California sea hare</name>
    <dbReference type="NCBI Taxonomy" id="6500"/>
    <lineage>
        <taxon>Eukaryota</taxon>
        <taxon>Metazoa</taxon>
        <taxon>Spiralia</taxon>
        <taxon>Lophotrochozoa</taxon>
        <taxon>Mollusca</taxon>
        <taxon>Gastropoda</taxon>
        <taxon>Heterobranchia</taxon>
        <taxon>Euthyneura</taxon>
        <taxon>Tectipleura</taxon>
        <taxon>Aplysiida</taxon>
        <taxon>Aplysioidea</taxon>
        <taxon>Aplysiidae</taxon>
        <taxon>Aplysia</taxon>
    </lineage>
</organism>
<feature type="signal peptide" evidence="10">
    <location>
        <begin position="1"/>
        <end position="16"/>
    </location>
</feature>
<keyword evidence="10" id="KW-0732">Signal</keyword>
<keyword evidence="6 9" id="KW-0378">Hydrolase</keyword>
<dbReference type="Gene3D" id="1.10.150.340">
    <property type="entry name" value="Pyrimidine 5'-nucleotidase (UMPH-1), N-terminal domain"/>
    <property type="match status" value="1"/>
</dbReference>
<dbReference type="RefSeq" id="XP_005093181.1">
    <property type="nucleotide sequence ID" value="XM_005093124.3"/>
</dbReference>
<dbReference type="InterPro" id="IPR006434">
    <property type="entry name" value="Pyrimidine_nucleotidase_eu"/>
</dbReference>
<keyword evidence="7" id="KW-0460">Magnesium</keyword>
<evidence type="ECO:0000256" key="10">
    <source>
        <dbReference type="SAM" id="SignalP"/>
    </source>
</evidence>
<evidence type="ECO:0000256" key="8">
    <source>
        <dbReference type="ARBA" id="ARBA00023080"/>
    </source>
</evidence>
<dbReference type="Pfam" id="PF05822">
    <property type="entry name" value="UMPH-1"/>
    <property type="match status" value="1"/>
</dbReference>
<feature type="chain" id="PRO_5046063383" description="5'-nucleotidase" evidence="10">
    <location>
        <begin position="17"/>
        <end position="352"/>
    </location>
</feature>
<dbReference type="InterPro" id="IPR036412">
    <property type="entry name" value="HAD-like_sf"/>
</dbReference>